<evidence type="ECO:0000256" key="7">
    <source>
        <dbReference type="ARBA" id="ARBA00023163"/>
    </source>
</evidence>
<dbReference type="SMART" id="SM00448">
    <property type="entry name" value="REC"/>
    <property type="match status" value="1"/>
</dbReference>
<dbReference type="PANTHER" id="PTHR48111:SF4">
    <property type="entry name" value="DNA-BINDING DUAL TRANSCRIPTIONAL REGULATOR OMPR"/>
    <property type="match status" value="1"/>
</dbReference>
<keyword evidence="3 8" id="KW-0597">Phosphoprotein</keyword>
<proteinExistence type="predicted"/>
<dbReference type="SMART" id="SM00862">
    <property type="entry name" value="Trans_reg_C"/>
    <property type="match status" value="1"/>
</dbReference>
<dbReference type="GO" id="GO:0000976">
    <property type="term" value="F:transcription cis-regulatory region binding"/>
    <property type="evidence" value="ECO:0007669"/>
    <property type="project" value="TreeGrafter"/>
</dbReference>
<evidence type="ECO:0000256" key="4">
    <source>
        <dbReference type="ARBA" id="ARBA00023012"/>
    </source>
</evidence>
<dbReference type="InterPro" id="IPR001789">
    <property type="entry name" value="Sig_transdc_resp-reg_receiver"/>
</dbReference>
<sequence>MQENATILVVDDHPDIHEPLASYLGRYGFAVVVAENGKQMRALLGERTVDLIVLDIMLPGEDGLSLCRFVREHLGIPVILLSALGEPSDRIAGLEIGADDYVVKPFDPRELVARIKGVLRRTRPPVAAESLIARTCYRFASWVMDIDKREVRSQHDGRPLELGNAEFRLLQALVENPHTVLNRERLLDLTSRQDSSVFDRSIDSQISRLRRKLGDDARNPQLLRTVWGDGYIFTGDVLRSPA</sequence>
<dbReference type="InterPro" id="IPR036388">
    <property type="entry name" value="WH-like_DNA-bd_sf"/>
</dbReference>
<evidence type="ECO:0000256" key="1">
    <source>
        <dbReference type="ARBA" id="ARBA00004496"/>
    </source>
</evidence>
<comment type="subcellular location">
    <subcellularLocation>
        <location evidence="1">Cytoplasm</location>
    </subcellularLocation>
</comment>
<dbReference type="CDD" id="cd00383">
    <property type="entry name" value="trans_reg_C"/>
    <property type="match status" value="1"/>
</dbReference>
<dbReference type="Gene3D" id="6.10.250.690">
    <property type="match status" value="1"/>
</dbReference>
<evidence type="ECO:0000256" key="5">
    <source>
        <dbReference type="ARBA" id="ARBA00023015"/>
    </source>
</evidence>
<dbReference type="Pfam" id="PF00486">
    <property type="entry name" value="Trans_reg_C"/>
    <property type="match status" value="1"/>
</dbReference>
<feature type="modified residue" description="4-aspartylphosphate" evidence="8">
    <location>
        <position position="55"/>
    </location>
</feature>
<keyword evidence="6 9" id="KW-0238">DNA-binding</keyword>
<accession>A0A495VPB3</accession>
<dbReference type="FunFam" id="1.10.10.10:FF:000099">
    <property type="entry name" value="Two-component system response regulator TorR"/>
    <property type="match status" value="1"/>
</dbReference>
<comment type="caution">
    <text evidence="12">The sequence shown here is derived from an EMBL/GenBank/DDBJ whole genome shotgun (WGS) entry which is preliminary data.</text>
</comment>
<keyword evidence="7" id="KW-0804">Transcription</keyword>
<evidence type="ECO:0000256" key="9">
    <source>
        <dbReference type="PROSITE-ProRule" id="PRU01091"/>
    </source>
</evidence>
<dbReference type="InterPro" id="IPR039420">
    <property type="entry name" value="WalR-like"/>
</dbReference>
<dbReference type="GO" id="GO:0032993">
    <property type="term" value="C:protein-DNA complex"/>
    <property type="evidence" value="ECO:0007669"/>
    <property type="project" value="TreeGrafter"/>
</dbReference>
<evidence type="ECO:0000256" key="8">
    <source>
        <dbReference type="PROSITE-ProRule" id="PRU00169"/>
    </source>
</evidence>
<dbReference type="RefSeq" id="WP_121458977.1">
    <property type="nucleotide sequence ID" value="NZ_RBXP01000017.1"/>
</dbReference>
<dbReference type="Proteomes" id="UP000270626">
    <property type="component" value="Unassembled WGS sequence"/>
</dbReference>
<dbReference type="GO" id="GO:0006355">
    <property type="term" value="P:regulation of DNA-templated transcription"/>
    <property type="evidence" value="ECO:0007669"/>
    <property type="project" value="InterPro"/>
</dbReference>
<feature type="domain" description="OmpR/PhoB-type" evidence="11">
    <location>
        <begin position="134"/>
        <end position="235"/>
    </location>
</feature>
<reference evidence="12 13" key="1">
    <citation type="submission" date="2018-10" db="EMBL/GenBank/DDBJ databases">
        <title>Genomic Encyclopedia of Type Strains, Phase IV (KMG-IV): sequencing the most valuable type-strain genomes for metagenomic binning, comparative biology and taxonomic classification.</title>
        <authorList>
            <person name="Goeker M."/>
        </authorList>
    </citation>
    <scope>NUCLEOTIDE SEQUENCE [LARGE SCALE GENOMIC DNA]</scope>
    <source>
        <strain evidence="12 13">DSM 23841</strain>
    </source>
</reference>
<evidence type="ECO:0000313" key="13">
    <source>
        <dbReference type="Proteomes" id="UP000270626"/>
    </source>
</evidence>
<dbReference type="PROSITE" id="PS50110">
    <property type="entry name" value="RESPONSE_REGULATORY"/>
    <property type="match status" value="1"/>
</dbReference>
<dbReference type="GO" id="GO:0000156">
    <property type="term" value="F:phosphorelay response regulator activity"/>
    <property type="evidence" value="ECO:0007669"/>
    <property type="project" value="TreeGrafter"/>
</dbReference>
<keyword evidence="2" id="KW-0963">Cytoplasm</keyword>
<evidence type="ECO:0000256" key="6">
    <source>
        <dbReference type="ARBA" id="ARBA00023125"/>
    </source>
</evidence>
<gene>
    <name evidence="12" type="ORF">DFR40_2685</name>
</gene>
<dbReference type="Gene3D" id="1.10.10.10">
    <property type="entry name" value="Winged helix-like DNA-binding domain superfamily/Winged helix DNA-binding domain"/>
    <property type="match status" value="1"/>
</dbReference>
<dbReference type="GO" id="GO:0005829">
    <property type="term" value="C:cytosol"/>
    <property type="evidence" value="ECO:0007669"/>
    <property type="project" value="TreeGrafter"/>
</dbReference>
<keyword evidence="5" id="KW-0805">Transcription regulation</keyword>
<dbReference type="InterPro" id="IPR001867">
    <property type="entry name" value="OmpR/PhoB-type_DNA-bd"/>
</dbReference>
<evidence type="ECO:0000259" key="11">
    <source>
        <dbReference type="PROSITE" id="PS51755"/>
    </source>
</evidence>
<organism evidence="12 13">
    <name type="scientific">Azonexus fungiphilus</name>
    <dbReference type="NCBI Taxonomy" id="146940"/>
    <lineage>
        <taxon>Bacteria</taxon>
        <taxon>Pseudomonadati</taxon>
        <taxon>Pseudomonadota</taxon>
        <taxon>Betaproteobacteria</taxon>
        <taxon>Rhodocyclales</taxon>
        <taxon>Azonexaceae</taxon>
        <taxon>Azonexus</taxon>
    </lineage>
</organism>
<dbReference type="Gene3D" id="3.40.50.2300">
    <property type="match status" value="1"/>
</dbReference>
<evidence type="ECO:0000256" key="3">
    <source>
        <dbReference type="ARBA" id="ARBA00022553"/>
    </source>
</evidence>
<dbReference type="PANTHER" id="PTHR48111">
    <property type="entry name" value="REGULATOR OF RPOS"/>
    <property type="match status" value="1"/>
</dbReference>
<dbReference type="Pfam" id="PF00072">
    <property type="entry name" value="Response_reg"/>
    <property type="match status" value="1"/>
</dbReference>
<evidence type="ECO:0000259" key="10">
    <source>
        <dbReference type="PROSITE" id="PS50110"/>
    </source>
</evidence>
<evidence type="ECO:0000256" key="2">
    <source>
        <dbReference type="ARBA" id="ARBA00022490"/>
    </source>
</evidence>
<feature type="domain" description="Response regulatory" evidence="10">
    <location>
        <begin position="6"/>
        <end position="119"/>
    </location>
</feature>
<dbReference type="OrthoDB" id="165980at2"/>
<protein>
    <submittedName>
        <fullName evidence="12">Two-component system OmpR family response regulator</fullName>
    </submittedName>
</protein>
<dbReference type="PROSITE" id="PS51755">
    <property type="entry name" value="OMPR_PHOB"/>
    <property type="match status" value="1"/>
</dbReference>
<dbReference type="InterPro" id="IPR011006">
    <property type="entry name" value="CheY-like_superfamily"/>
</dbReference>
<keyword evidence="4" id="KW-0902">Two-component regulatory system</keyword>
<dbReference type="AlphaFoldDB" id="A0A495VPB3"/>
<feature type="DNA-binding region" description="OmpR/PhoB-type" evidence="9">
    <location>
        <begin position="134"/>
        <end position="235"/>
    </location>
</feature>
<dbReference type="SUPFAM" id="SSF46894">
    <property type="entry name" value="C-terminal effector domain of the bipartite response regulators"/>
    <property type="match status" value="1"/>
</dbReference>
<dbReference type="InterPro" id="IPR016032">
    <property type="entry name" value="Sig_transdc_resp-reg_C-effctor"/>
</dbReference>
<dbReference type="SUPFAM" id="SSF52172">
    <property type="entry name" value="CheY-like"/>
    <property type="match status" value="1"/>
</dbReference>
<keyword evidence="13" id="KW-1185">Reference proteome</keyword>
<evidence type="ECO:0000313" key="12">
    <source>
        <dbReference type="EMBL" id="RKT50750.1"/>
    </source>
</evidence>
<dbReference type="EMBL" id="RBXP01000017">
    <property type="protein sequence ID" value="RKT50750.1"/>
    <property type="molecule type" value="Genomic_DNA"/>
</dbReference>
<name>A0A495VPB3_9RHOO</name>